<dbReference type="Proteomes" id="UP000054248">
    <property type="component" value="Unassembled WGS sequence"/>
</dbReference>
<organism evidence="2 3">
    <name type="scientific">Tulasnella calospora MUT 4182</name>
    <dbReference type="NCBI Taxonomy" id="1051891"/>
    <lineage>
        <taxon>Eukaryota</taxon>
        <taxon>Fungi</taxon>
        <taxon>Dikarya</taxon>
        <taxon>Basidiomycota</taxon>
        <taxon>Agaricomycotina</taxon>
        <taxon>Agaricomycetes</taxon>
        <taxon>Cantharellales</taxon>
        <taxon>Tulasnellaceae</taxon>
        <taxon>Tulasnella</taxon>
    </lineage>
</organism>
<reference evidence="2 3" key="1">
    <citation type="submission" date="2014-04" db="EMBL/GenBank/DDBJ databases">
        <authorList>
            <consortium name="DOE Joint Genome Institute"/>
            <person name="Kuo A."/>
            <person name="Girlanda M."/>
            <person name="Perotto S."/>
            <person name="Kohler A."/>
            <person name="Nagy L.G."/>
            <person name="Floudas D."/>
            <person name="Copeland A."/>
            <person name="Barry K.W."/>
            <person name="Cichocki N."/>
            <person name="Veneault-Fourrey C."/>
            <person name="LaButti K."/>
            <person name="Lindquist E.A."/>
            <person name="Lipzen A."/>
            <person name="Lundell T."/>
            <person name="Morin E."/>
            <person name="Murat C."/>
            <person name="Sun H."/>
            <person name="Tunlid A."/>
            <person name="Henrissat B."/>
            <person name="Grigoriev I.V."/>
            <person name="Hibbett D.S."/>
            <person name="Martin F."/>
            <person name="Nordberg H.P."/>
            <person name="Cantor M.N."/>
            <person name="Hua S.X."/>
        </authorList>
    </citation>
    <scope>NUCLEOTIDE SEQUENCE [LARGE SCALE GENOMIC DNA]</scope>
    <source>
        <strain evidence="2 3">MUT 4182</strain>
    </source>
</reference>
<dbReference type="Gene3D" id="3.90.228.10">
    <property type="match status" value="1"/>
</dbReference>
<dbReference type="GO" id="GO:0005634">
    <property type="term" value="C:nucleus"/>
    <property type="evidence" value="ECO:0007669"/>
    <property type="project" value="TreeGrafter"/>
</dbReference>
<dbReference type="GO" id="GO:1990404">
    <property type="term" value="F:NAD+-protein mono-ADP-ribosyltransferase activity"/>
    <property type="evidence" value="ECO:0007669"/>
    <property type="project" value="TreeGrafter"/>
</dbReference>
<dbReference type="InterPro" id="IPR012317">
    <property type="entry name" value="Poly(ADP-ribose)pol_cat_dom"/>
</dbReference>
<name>A0A0C3LYZ7_9AGAM</name>
<dbReference type="SUPFAM" id="SSF56399">
    <property type="entry name" value="ADP-ribosylation"/>
    <property type="match status" value="1"/>
</dbReference>
<dbReference type="GO" id="GO:0003950">
    <property type="term" value="F:NAD+ poly-ADP-ribosyltransferase activity"/>
    <property type="evidence" value="ECO:0007669"/>
    <property type="project" value="InterPro"/>
</dbReference>
<evidence type="ECO:0000313" key="2">
    <source>
        <dbReference type="EMBL" id="KIO26632.1"/>
    </source>
</evidence>
<dbReference type="PANTHER" id="PTHR45740">
    <property type="entry name" value="POLY [ADP-RIBOSE] POLYMERASE"/>
    <property type="match status" value="1"/>
</dbReference>
<dbReference type="Pfam" id="PF00644">
    <property type="entry name" value="PARP"/>
    <property type="match status" value="1"/>
</dbReference>
<dbReference type="PANTHER" id="PTHR45740:SF2">
    <property type="entry name" value="POLY [ADP-RIBOSE] POLYMERASE"/>
    <property type="match status" value="1"/>
</dbReference>
<proteinExistence type="predicted"/>
<evidence type="ECO:0000259" key="1">
    <source>
        <dbReference type="Pfam" id="PF00644"/>
    </source>
</evidence>
<dbReference type="OrthoDB" id="9514740at2759"/>
<sequence length="653" mass="73219">MLFAFGKTHGSFYISHGSENFWKGMPNTLIPTLRGEPWFRTISFGEDGAYFWKEMGKADSAGAYCMSAATAISYPLVKAIYDSDEGINWVAFGPDGAFVIDTTSKLISSDPTMTRTYLRNGIPSRVPLRCASFGPDGVWVVVEDDGEVRSKGLPMNVSLALLRKEIRKIELSPFSALYYFIEYTDGSTDWCLPVEWQPSVRNIETLSIQMDEPADAKTGNHFSHPPTSYPPNIDLVLGVLVNMVRQKIVFAFGPERELYCITNQGRTAWRGCSMTLSTLLREPGSPSAVSMGEGGAFFWKKGTKYLVSSATEMAYPEVWKIWKRDEAINWVVFGPEGYYIVDTPQRIYTSRQEEILRVYSQSKKQVPIRCASFGHGGCWVIIEDDGTVRSHRLKPNVRKALLQGSVRHVALSWVDPSQFYIEYMDQTSDWSLPSTWHPTVSEIEGALPKPASKVERLEKLVVGSPEFNSAEYQFTMSWRHVEKRRPPIRHIYKIVLTADIWERYVQYRTKVGNEQLLFHCTSRRCNIGDSGTNTELCSIEGCALCAIMRTSYSVSKARASGMFGVGIYTSSTSSKAAGYAFNHNPSPCKAMILNKVAVGRSYFTGVADNGRRGPPPGYNSVCGLPGDALKHDETIVYDDDAIRPQYLIVYEDR</sequence>
<gene>
    <name evidence="2" type="ORF">M407DRAFT_24076</name>
</gene>
<reference evidence="3" key="2">
    <citation type="submission" date="2015-01" db="EMBL/GenBank/DDBJ databases">
        <title>Evolutionary Origins and Diversification of the Mycorrhizal Mutualists.</title>
        <authorList>
            <consortium name="DOE Joint Genome Institute"/>
            <consortium name="Mycorrhizal Genomics Consortium"/>
            <person name="Kohler A."/>
            <person name="Kuo A."/>
            <person name="Nagy L.G."/>
            <person name="Floudas D."/>
            <person name="Copeland A."/>
            <person name="Barry K.W."/>
            <person name="Cichocki N."/>
            <person name="Veneault-Fourrey C."/>
            <person name="LaButti K."/>
            <person name="Lindquist E.A."/>
            <person name="Lipzen A."/>
            <person name="Lundell T."/>
            <person name="Morin E."/>
            <person name="Murat C."/>
            <person name="Riley R."/>
            <person name="Ohm R."/>
            <person name="Sun H."/>
            <person name="Tunlid A."/>
            <person name="Henrissat B."/>
            <person name="Grigoriev I.V."/>
            <person name="Hibbett D.S."/>
            <person name="Martin F."/>
        </authorList>
    </citation>
    <scope>NUCLEOTIDE SEQUENCE [LARGE SCALE GENOMIC DNA]</scope>
    <source>
        <strain evidence="3">MUT 4182</strain>
    </source>
</reference>
<dbReference type="STRING" id="1051891.A0A0C3LYZ7"/>
<dbReference type="EMBL" id="KN823021">
    <property type="protein sequence ID" value="KIO26632.1"/>
    <property type="molecule type" value="Genomic_DNA"/>
</dbReference>
<protein>
    <recommendedName>
        <fullName evidence="1">PARP catalytic domain-containing protein</fullName>
    </recommendedName>
</protein>
<feature type="domain" description="PARP catalytic" evidence="1">
    <location>
        <begin position="484"/>
        <end position="644"/>
    </location>
</feature>
<keyword evidence="3" id="KW-1185">Reference proteome</keyword>
<accession>A0A0C3LYZ7</accession>
<dbReference type="AlphaFoldDB" id="A0A0C3LYZ7"/>
<dbReference type="SUPFAM" id="SSF69304">
    <property type="entry name" value="Tricorn protease N-terminal domain"/>
    <property type="match status" value="1"/>
</dbReference>
<dbReference type="HOGENOM" id="CLU_419898_0_0_1"/>
<dbReference type="InterPro" id="IPR051712">
    <property type="entry name" value="ARTD-AVP"/>
</dbReference>
<evidence type="ECO:0000313" key="3">
    <source>
        <dbReference type="Proteomes" id="UP000054248"/>
    </source>
</evidence>